<organism evidence="2 3">
    <name type="scientific">Sesamum indicum</name>
    <name type="common">Oriental sesame</name>
    <name type="synonym">Sesamum orientale</name>
    <dbReference type="NCBI Taxonomy" id="4182"/>
    <lineage>
        <taxon>Eukaryota</taxon>
        <taxon>Viridiplantae</taxon>
        <taxon>Streptophyta</taxon>
        <taxon>Embryophyta</taxon>
        <taxon>Tracheophyta</taxon>
        <taxon>Spermatophyta</taxon>
        <taxon>Magnoliopsida</taxon>
        <taxon>eudicotyledons</taxon>
        <taxon>Gunneridae</taxon>
        <taxon>Pentapetalae</taxon>
        <taxon>asterids</taxon>
        <taxon>lamiids</taxon>
        <taxon>Lamiales</taxon>
        <taxon>Pedaliaceae</taxon>
        <taxon>Sesamum</taxon>
    </lineage>
</organism>
<dbReference type="InterPro" id="IPR014002">
    <property type="entry name" value="Agenet_dom_plant"/>
</dbReference>
<sequence length="438" mass="49640">MRFKKGDKVEVMDSKDVPVSWRAAEILSCIGHTYRVQYDSYPGMASNQMVEMVPLKFLRPRPPLVQGVESCIAGDIVEVFYEYSWMIAAILKVPGVKKTNKRNKINPQDAAFQNQYLVRLLGCSQELVIDRSDIRMRQTWHDDKWILMGKSSQAGDDVISSKPSTSNCCAEMNFQVPQLNARAKSRPRKYLMNIQDNAALLGSAATSSRSLKRMSPYDSSIVETHNGHIQKLRKVEREGWKRRVVASPVLEKVDAVAYPREILGEKNMHASSNIIPYGYNHMQRAKENDFLGYSGVRSSELNRSDSDACSVGSCSVTNQSPKNCYGDSMPVHCQEMDTLSSDAESSYGSGSQQRSSFLPPKEELEGYSWRHASFASNDLQMMPGFAAFLLALNFGRFNRLLSKRCYSFMAAPWYRNLIYSISFKSRLNWMDILTRLLL</sequence>
<gene>
    <name evidence="3" type="primary">LOC105166821</name>
</gene>
<evidence type="ECO:0000259" key="1">
    <source>
        <dbReference type="SMART" id="SM00743"/>
    </source>
</evidence>
<feature type="domain" description="Agenet" evidence="1">
    <location>
        <begin position="1"/>
        <end position="66"/>
    </location>
</feature>
<dbReference type="RefSeq" id="XP_020548886.1">
    <property type="nucleotide sequence ID" value="XM_020693227.1"/>
</dbReference>
<dbReference type="KEGG" id="sind:105166821"/>
<reference evidence="2" key="1">
    <citation type="submission" date="2024-10" db="UniProtKB">
        <authorList>
            <consortium name="RefSeq"/>
        </authorList>
    </citation>
    <scope>NUCLEOTIDE SEQUENCE [LARGE SCALE GENOMIC DNA]</scope>
    <source>
        <strain evidence="2">cv. Zhongzhi No. 13</strain>
    </source>
</reference>
<protein>
    <submittedName>
        <fullName evidence="3">Uncharacterized protein LOC105166821 isoform X1</fullName>
    </submittedName>
</protein>
<feature type="domain" description="Agenet" evidence="1">
    <location>
        <begin position="69"/>
        <end position="142"/>
    </location>
</feature>
<evidence type="ECO:0000313" key="2">
    <source>
        <dbReference type="Proteomes" id="UP000504604"/>
    </source>
</evidence>
<dbReference type="GeneID" id="105166821"/>
<name>A0A8M8UY91_SESIN</name>
<dbReference type="PANTHER" id="PTHR31917">
    <property type="entry name" value="AGENET DOMAIN-CONTAINING PROTEIN-RELATED"/>
    <property type="match status" value="1"/>
</dbReference>
<evidence type="ECO:0000313" key="3">
    <source>
        <dbReference type="RefSeq" id="XP_020548886.1"/>
    </source>
</evidence>
<keyword evidence="2" id="KW-1185">Reference proteome</keyword>
<dbReference type="InterPro" id="IPR008395">
    <property type="entry name" value="Agenet-like_dom"/>
</dbReference>
<dbReference type="PANTHER" id="PTHR31917:SF5">
    <property type="entry name" value="OS02G0204500 PROTEIN"/>
    <property type="match status" value="1"/>
</dbReference>
<dbReference type="Pfam" id="PF05641">
    <property type="entry name" value="Agenet"/>
    <property type="match status" value="1"/>
</dbReference>
<dbReference type="Gramene" id="SIN_1021607.t">
    <property type="protein sequence ID" value="SIN_1021607.t"/>
    <property type="gene ID" value="SIN_1021607"/>
</dbReference>
<dbReference type="AlphaFoldDB" id="A0A8M8UY91"/>
<reference evidence="3" key="2">
    <citation type="submission" date="2025-08" db="UniProtKB">
        <authorList>
            <consortium name="RefSeq"/>
        </authorList>
    </citation>
    <scope>IDENTIFICATION</scope>
</reference>
<accession>A0A8M8UY91</accession>
<dbReference type="SMART" id="SM00743">
    <property type="entry name" value="Agenet"/>
    <property type="match status" value="2"/>
</dbReference>
<proteinExistence type="predicted"/>
<dbReference type="OrthoDB" id="891596at2759"/>
<dbReference type="Proteomes" id="UP000504604">
    <property type="component" value="Linkage group LG1"/>
</dbReference>